<dbReference type="InterPro" id="IPR011047">
    <property type="entry name" value="Quinoprotein_ADH-like_sf"/>
</dbReference>
<dbReference type="AlphaFoldDB" id="A0A517R670"/>
<proteinExistence type="predicted"/>
<feature type="signal peptide" evidence="2">
    <location>
        <begin position="1"/>
        <end position="20"/>
    </location>
</feature>
<evidence type="ECO:0000256" key="2">
    <source>
        <dbReference type="SAM" id="SignalP"/>
    </source>
</evidence>
<evidence type="ECO:0000259" key="3">
    <source>
        <dbReference type="Pfam" id="PF13360"/>
    </source>
</evidence>
<keyword evidence="5" id="KW-1185">Reference proteome</keyword>
<dbReference type="KEGG" id="svp:Pan189_38030"/>
<dbReference type="SUPFAM" id="SSF50998">
    <property type="entry name" value="Quinoprotein alcohol dehydrogenase-like"/>
    <property type="match status" value="1"/>
</dbReference>
<feature type="chain" id="PRO_5022202313" evidence="2">
    <location>
        <begin position="21"/>
        <end position="450"/>
    </location>
</feature>
<evidence type="ECO:0000256" key="1">
    <source>
        <dbReference type="SAM" id="MobiDB-lite"/>
    </source>
</evidence>
<keyword evidence="2" id="KW-0732">Signal</keyword>
<sequence precursor="true">MLARTALLTFLAIAHLLVLGCAKRSTETPQDQTTPGEPPAMSAPVSADWPTPFGPRHDSTSAETGLKHDWPDSGPPVLWERPCGLGYSIPVVSDGRLILFERVDDREILTALDAATGELQWEHAYPATYVKEFEAYSDGPYATPVIDGDALFALGAAGTFRCLDFQTGELRWQRQLADEYKSEPNAFGMGSSPLVIGDQVIVCVGGTVTGPNGHGTGIVSLDRTTGQTRWTATNYGDSYATPKVATMHGRDFLFVLTEKAFVVLDPANGTVLDDVPYEVRGARERVTAVSPVFGPDGETVMITGGPGPGTILFRVSAEGKLTEVWKDHRILDSQFNNLTVVDYVVFGFTSGWTQKIFRCVDYKTGELLWEWDSDLRNGTSIYADGHLYLLGEAGRLACLKFNRAEPQVVSMTSDPLLKSPTYTAPALSKHRLYLRNESRIICCDLSNEKR</sequence>
<dbReference type="InterPro" id="IPR018391">
    <property type="entry name" value="PQQ_b-propeller_rpt"/>
</dbReference>
<feature type="region of interest" description="Disordered" evidence="1">
    <location>
        <begin position="25"/>
        <end position="69"/>
    </location>
</feature>
<dbReference type="EMBL" id="CP036268">
    <property type="protein sequence ID" value="QDT39396.1"/>
    <property type="molecule type" value="Genomic_DNA"/>
</dbReference>
<protein>
    <submittedName>
        <fullName evidence="4">Outer membrane biogenesis protein BamB</fullName>
    </submittedName>
</protein>
<dbReference type="Proteomes" id="UP000317318">
    <property type="component" value="Chromosome"/>
</dbReference>
<dbReference type="PROSITE" id="PS51257">
    <property type="entry name" value="PROKAR_LIPOPROTEIN"/>
    <property type="match status" value="1"/>
</dbReference>
<dbReference type="PANTHER" id="PTHR34512:SF30">
    <property type="entry name" value="OUTER MEMBRANE PROTEIN ASSEMBLY FACTOR BAMB"/>
    <property type="match status" value="1"/>
</dbReference>
<dbReference type="Gene3D" id="2.130.10.10">
    <property type="entry name" value="YVTN repeat-like/Quinoprotein amine dehydrogenase"/>
    <property type="match status" value="1"/>
</dbReference>
<dbReference type="SMART" id="SM00564">
    <property type="entry name" value="PQQ"/>
    <property type="match status" value="4"/>
</dbReference>
<gene>
    <name evidence="4" type="ORF">Pan189_38030</name>
</gene>
<dbReference type="Pfam" id="PF13360">
    <property type="entry name" value="PQQ_2"/>
    <property type="match status" value="1"/>
</dbReference>
<name>A0A517R670_9PLAN</name>
<organism evidence="4 5">
    <name type="scientific">Stratiformator vulcanicus</name>
    <dbReference type="NCBI Taxonomy" id="2527980"/>
    <lineage>
        <taxon>Bacteria</taxon>
        <taxon>Pseudomonadati</taxon>
        <taxon>Planctomycetota</taxon>
        <taxon>Planctomycetia</taxon>
        <taxon>Planctomycetales</taxon>
        <taxon>Planctomycetaceae</taxon>
        <taxon>Stratiformator</taxon>
    </lineage>
</organism>
<dbReference type="PANTHER" id="PTHR34512">
    <property type="entry name" value="CELL SURFACE PROTEIN"/>
    <property type="match status" value="1"/>
</dbReference>
<dbReference type="OrthoDB" id="9815737at2"/>
<dbReference type="InterPro" id="IPR002372">
    <property type="entry name" value="PQQ_rpt_dom"/>
</dbReference>
<reference evidence="4 5" key="1">
    <citation type="submission" date="2019-02" db="EMBL/GenBank/DDBJ databases">
        <title>Deep-cultivation of Planctomycetes and their phenomic and genomic characterization uncovers novel biology.</title>
        <authorList>
            <person name="Wiegand S."/>
            <person name="Jogler M."/>
            <person name="Boedeker C."/>
            <person name="Pinto D."/>
            <person name="Vollmers J."/>
            <person name="Rivas-Marin E."/>
            <person name="Kohn T."/>
            <person name="Peeters S.H."/>
            <person name="Heuer A."/>
            <person name="Rast P."/>
            <person name="Oberbeckmann S."/>
            <person name="Bunk B."/>
            <person name="Jeske O."/>
            <person name="Meyerdierks A."/>
            <person name="Storesund J.E."/>
            <person name="Kallscheuer N."/>
            <person name="Luecker S."/>
            <person name="Lage O.M."/>
            <person name="Pohl T."/>
            <person name="Merkel B.J."/>
            <person name="Hornburger P."/>
            <person name="Mueller R.-W."/>
            <person name="Bruemmer F."/>
            <person name="Labrenz M."/>
            <person name="Spormann A.M."/>
            <person name="Op den Camp H."/>
            <person name="Overmann J."/>
            <person name="Amann R."/>
            <person name="Jetten M.S.M."/>
            <person name="Mascher T."/>
            <person name="Medema M.H."/>
            <person name="Devos D.P."/>
            <person name="Kaster A.-K."/>
            <person name="Ovreas L."/>
            <person name="Rohde M."/>
            <person name="Galperin M.Y."/>
            <person name="Jogler C."/>
        </authorList>
    </citation>
    <scope>NUCLEOTIDE SEQUENCE [LARGE SCALE GENOMIC DNA]</scope>
    <source>
        <strain evidence="4 5">Pan189</strain>
    </source>
</reference>
<feature type="compositionally biased region" description="Basic and acidic residues" evidence="1">
    <location>
        <begin position="55"/>
        <end position="69"/>
    </location>
</feature>
<feature type="domain" description="Pyrrolo-quinoline quinone repeat" evidence="3">
    <location>
        <begin position="107"/>
        <end position="326"/>
    </location>
</feature>
<accession>A0A517R670</accession>
<evidence type="ECO:0000313" key="5">
    <source>
        <dbReference type="Proteomes" id="UP000317318"/>
    </source>
</evidence>
<dbReference type="InterPro" id="IPR015943">
    <property type="entry name" value="WD40/YVTN_repeat-like_dom_sf"/>
</dbReference>
<evidence type="ECO:0000313" key="4">
    <source>
        <dbReference type="EMBL" id="QDT39396.1"/>
    </source>
</evidence>
<dbReference type="RefSeq" id="WP_145365533.1">
    <property type="nucleotide sequence ID" value="NZ_CP036268.1"/>
</dbReference>